<dbReference type="AlphaFoldDB" id="A0A974XNK8"/>
<reference evidence="2" key="1">
    <citation type="submission" date="2021-03" db="EMBL/GenBank/DDBJ databases">
        <title>Alkalibacter marinus sp. nov., isolated from tidal flat sediment.</title>
        <authorList>
            <person name="Namirimu T."/>
            <person name="Yang J.-A."/>
            <person name="Yang S.-H."/>
            <person name="Kim Y.-J."/>
            <person name="Kwon K.K."/>
        </authorList>
    </citation>
    <scope>NUCLEOTIDE SEQUENCE</scope>
    <source>
        <strain evidence="2">ES005</strain>
    </source>
</reference>
<dbReference type="SUPFAM" id="SSF51695">
    <property type="entry name" value="PLC-like phosphodiesterases"/>
    <property type="match status" value="1"/>
</dbReference>
<evidence type="ECO:0000313" key="2">
    <source>
        <dbReference type="EMBL" id="QSX09151.1"/>
    </source>
</evidence>
<gene>
    <name evidence="2" type="ORF">J0B03_03520</name>
</gene>
<feature type="domain" description="GP-PDE" evidence="1">
    <location>
        <begin position="40"/>
        <end position="285"/>
    </location>
</feature>
<dbReference type="Proteomes" id="UP000663499">
    <property type="component" value="Chromosome"/>
</dbReference>
<dbReference type="GO" id="GO:0008081">
    <property type="term" value="F:phosphoric diester hydrolase activity"/>
    <property type="evidence" value="ECO:0007669"/>
    <property type="project" value="InterPro"/>
</dbReference>
<dbReference type="PROSITE" id="PS51704">
    <property type="entry name" value="GP_PDE"/>
    <property type="match status" value="1"/>
</dbReference>
<keyword evidence="3" id="KW-1185">Reference proteome</keyword>
<dbReference type="PANTHER" id="PTHR46211">
    <property type="entry name" value="GLYCEROPHOSPHORYL DIESTER PHOSPHODIESTERASE"/>
    <property type="match status" value="1"/>
</dbReference>
<dbReference type="EMBL" id="CP071444">
    <property type="protein sequence ID" value="QSX09151.1"/>
    <property type="molecule type" value="Genomic_DNA"/>
</dbReference>
<dbReference type="Gene3D" id="3.20.20.190">
    <property type="entry name" value="Phosphatidylinositol (PI) phosphodiesterase"/>
    <property type="match status" value="1"/>
</dbReference>
<organism evidence="2 3">
    <name type="scientific">Alkalibacter rhizosphaerae</name>
    <dbReference type="NCBI Taxonomy" id="2815577"/>
    <lineage>
        <taxon>Bacteria</taxon>
        <taxon>Bacillati</taxon>
        <taxon>Bacillota</taxon>
        <taxon>Clostridia</taxon>
        <taxon>Eubacteriales</taxon>
        <taxon>Eubacteriaceae</taxon>
        <taxon>Alkalibacter</taxon>
    </lineage>
</organism>
<evidence type="ECO:0000259" key="1">
    <source>
        <dbReference type="PROSITE" id="PS51704"/>
    </source>
</evidence>
<dbReference type="RefSeq" id="WP_207300490.1">
    <property type="nucleotide sequence ID" value="NZ_CP071444.1"/>
</dbReference>
<dbReference type="PANTHER" id="PTHR46211:SF1">
    <property type="entry name" value="GLYCEROPHOSPHODIESTER PHOSPHODIESTERASE, CYTOPLASMIC"/>
    <property type="match status" value="1"/>
</dbReference>
<dbReference type="GO" id="GO:0006629">
    <property type="term" value="P:lipid metabolic process"/>
    <property type="evidence" value="ECO:0007669"/>
    <property type="project" value="InterPro"/>
</dbReference>
<dbReference type="Pfam" id="PF03009">
    <property type="entry name" value="GDPD"/>
    <property type="match status" value="1"/>
</dbReference>
<name>A0A974XNK8_9FIRM</name>
<sequence>MKKSTIGMGLLGLGASAVLGRKQLRKPEKLSDEKTRWLTEKIIAHRGIHNNGGNAPENTLAAFQKAVEKNYPIELDVRLTRDKKVVVIHDKKLKRLLGYDEEVQDLNFSDFKDKTILGSDQRVPLFREVLELVDGKVPILVEIKSHGAIGPLEKRLYDLLKHYKGAYAIQSFNPFSVKWFHDHAGEVVRGQLSGNFQINEYEKAYQGAEELPVYQKFLLKNLMFNFLSRPNFIAYEIQDTEHARLIKIQKLGVPLLGWTVKNRIEYLEVKDLCDNLIVDDVTLVF</sequence>
<accession>A0A974XNK8</accession>
<dbReference type="InterPro" id="IPR017946">
    <property type="entry name" value="PLC-like_Pdiesterase_TIM-brl"/>
</dbReference>
<evidence type="ECO:0000313" key="3">
    <source>
        <dbReference type="Proteomes" id="UP000663499"/>
    </source>
</evidence>
<dbReference type="InterPro" id="IPR030395">
    <property type="entry name" value="GP_PDE_dom"/>
</dbReference>
<proteinExistence type="predicted"/>
<dbReference type="KEGG" id="alka:J0B03_03520"/>
<protein>
    <submittedName>
        <fullName evidence="2">Glycerophosphodiester phosphodiesterase</fullName>
    </submittedName>
</protein>